<dbReference type="GO" id="GO:0008270">
    <property type="term" value="F:zinc ion binding"/>
    <property type="evidence" value="ECO:0007669"/>
    <property type="project" value="UniProtKB-UniRule"/>
</dbReference>
<protein>
    <submittedName>
        <fullName evidence="10">Zinc finger protein 782</fullName>
    </submittedName>
</protein>
<accession>A0A194PQC8</accession>
<feature type="domain" description="C2H2-type" evidence="8">
    <location>
        <begin position="396"/>
        <end position="423"/>
    </location>
</feature>
<evidence type="ECO:0000313" key="11">
    <source>
        <dbReference type="Proteomes" id="UP000053268"/>
    </source>
</evidence>
<keyword evidence="2" id="KW-0677">Repeat</keyword>
<dbReference type="PROSITE" id="PS00028">
    <property type="entry name" value="ZINC_FINGER_C2H2_1"/>
    <property type="match status" value="8"/>
</dbReference>
<dbReference type="SMART" id="SM00355">
    <property type="entry name" value="ZnF_C2H2"/>
    <property type="match status" value="8"/>
</dbReference>
<dbReference type="Pfam" id="PF00096">
    <property type="entry name" value="zf-C2H2"/>
    <property type="match status" value="2"/>
</dbReference>
<reference evidence="10 11" key="1">
    <citation type="journal article" date="2015" name="Nat. Commun.">
        <title>Outbred genome sequencing and CRISPR/Cas9 gene editing in butterflies.</title>
        <authorList>
            <person name="Li X."/>
            <person name="Fan D."/>
            <person name="Zhang W."/>
            <person name="Liu G."/>
            <person name="Zhang L."/>
            <person name="Zhao L."/>
            <person name="Fang X."/>
            <person name="Chen L."/>
            <person name="Dong Y."/>
            <person name="Chen Y."/>
            <person name="Ding Y."/>
            <person name="Zhao R."/>
            <person name="Feng M."/>
            <person name="Zhu Y."/>
            <person name="Feng Y."/>
            <person name="Jiang X."/>
            <person name="Zhu D."/>
            <person name="Xiang H."/>
            <person name="Feng X."/>
            <person name="Li S."/>
            <person name="Wang J."/>
            <person name="Zhang G."/>
            <person name="Kronforst M.R."/>
            <person name="Wang W."/>
        </authorList>
    </citation>
    <scope>NUCLEOTIDE SEQUENCE [LARGE SCALE GENOMIC DNA]</scope>
    <source>
        <strain evidence="10">Ya'a_city_454_Px</strain>
        <tissue evidence="10">Whole body</tissue>
    </source>
</reference>
<feature type="domain" description="C2H2-type" evidence="8">
    <location>
        <begin position="243"/>
        <end position="270"/>
    </location>
</feature>
<feature type="binding site" evidence="7">
    <location>
        <position position="59"/>
    </location>
    <ligand>
        <name>Zn(2+)</name>
        <dbReference type="ChEBI" id="CHEBI:29105"/>
    </ligand>
</feature>
<feature type="domain" description="ZAD" evidence="9">
    <location>
        <begin position="11"/>
        <end position="86"/>
    </location>
</feature>
<name>A0A194PQC8_PAPXU</name>
<dbReference type="FunFam" id="3.30.160.60:FF:000072">
    <property type="entry name" value="zinc finger protein 143 isoform X1"/>
    <property type="match status" value="1"/>
</dbReference>
<dbReference type="InterPro" id="IPR012934">
    <property type="entry name" value="Znf_AD"/>
</dbReference>
<dbReference type="Gene3D" id="3.40.1800.20">
    <property type="match status" value="1"/>
</dbReference>
<feature type="domain" description="C2H2-type" evidence="8">
    <location>
        <begin position="424"/>
        <end position="452"/>
    </location>
</feature>
<dbReference type="GO" id="GO:0001228">
    <property type="term" value="F:DNA-binding transcription activator activity, RNA polymerase II-specific"/>
    <property type="evidence" value="ECO:0007669"/>
    <property type="project" value="TreeGrafter"/>
</dbReference>
<dbReference type="SUPFAM" id="SSF57716">
    <property type="entry name" value="Glucocorticoid receptor-like (DNA-binding domain)"/>
    <property type="match status" value="1"/>
</dbReference>
<dbReference type="Pfam" id="PF12171">
    <property type="entry name" value="zf-C2H2_jaz"/>
    <property type="match status" value="1"/>
</dbReference>
<feature type="domain" description="C2H2-type" evidence="8">
    <location>
        <begin position="272"/>
        <end position="299"/>
    </location>
</feature>
<evidence type="ECO:0000256" key="6">
    <source>
        <dbReference type="PROSITE-ProRule" id="PRU00042"/>
    </source>
</evidence>
<dbReference type="SUPFAM" id="SSF57667">
    <property type="entry name" value="beta-beta-alpha zinc fingers"/>
    <property type="match status" value="4"/>
</dbReference>
<gene>
    <name evidence="10" type="ORF">RR46_11948</name>
</gene>
<evidence type="ECO:0000256" key="5">
    <source>
        <dbReference type="ARBA" id="ARBA00023242"/>
    </source>
</evidence>
<dbReference type="Pfam" id="PF07776">
    <property type="entry name" value="zf-AD"/>
    <property type="match status" value="1"/>
</dbReference>
<dbReference type="Pfam" id="PF13912">
    <property type="entry name" value="zf-C2H2_6"/>
    <property type="match status" value="1"/>
</dbReference>
<keyword evidence="11" id="KW-1185">Reference proteome</keyword>
<dbReference type="InterPro" id="IPR022755">
    <property type="entry name" value="Znf_C2H2_jaz"/>
</dbReference>
<evidence type="ECO:0000313" key="10">
    <source>
        <dbReference type="EMBL" id="KPI94944.1"/>
    </source>
</evidence>
<dbReference type="AlphaFoldDB" id="A0A194PQC8"/>
<feature type="domain" description="C2H2-type" evidence="8">
    <location>
        <begin position="217"/>
        <end position="239"/>
    </location>
</feature>
<feature type="domain" description="C2H2-type" evidence="8">
    <location>
        <begin position="300"/>
        <end position="327"/>
    </location>
</feature>
<proteinExistence type="predicted"/>
<evidence type="ECO:0000256" key="1">
    <source>
        <dbReference type="ARBA" id="ARBA00022723"/>
    </source>
</evidence>
<feature type="domain" description="C2H2-type" evidence="8">
    <location>
        <begin position="186"/>
        <end position="213"/>
    </location>
</feature>
<evidence type="ECO:0000256" key="4">
    <source>
        <dbReference type="ARBA" id="ARBA00022833"/>
    </source>
</evidence>
<dbReference type="Gene3D" id="3.30.160.60">
    <property type="entry name" value="Classic Zinc Finger"/>
    <property type="match status" value="6"/>
</dbReference>
<dbReference type="SMART" id="SM00868">
    <property type="entry name" value="zf-AD"/>
    <property type="match status" value="1"/>
</dbReference>
<evidence type="ECO:0000256" key="3">
    <source>
        <dbReference type="ARBA" id="ARBA00022771"/>
    </source>
</evidence>
<feature type="binding site" evidence="7">
    <location>
        <position position="13"/>
    </location>
    <ligand>
        <name>Zn(2+)</name>
        <dbReference type="ChEBI" id="CHEBI:29105"/>
    </ligand>
</feature>
<dbReference type="EMBL" id="KQ459597">
    <property type="protein sequence ID" value="KPI94944.1"/>
    <property type="molecule type" value="Genomic_DNA"/>
</dbReference>
<evidence type="ECO:0000256" key="7">
    <source>
        <dbReference type="PROSITE-ProRule" id="PRU01263"/>
    </source>
</evidence>
<evidence type="ECO:0000256" key="2">
    <source>
        <dbReference type="ARBA" id="ARBA00022737"/>
    </source>
</evidence>
<dbReference type="GO" id="GO:0005634">
    <property type="term" value="C:nucleus"/>
    <property type="evidence" value="ECO:0007669"/>
    <property type="project" value="InterPro"/>
</dbReference>
<keyword evidence="3 6" id="KW-0863">Zinc-finger</keyword>
<keyword evidence="5" id="KW-0539">Nucleus</keyword>
<dbReference type="STRING" id="66420.A0A194PQC8"/>
<sequence>MNLNLKESFERWCRLCAEEQEVTMMIFSAEAEAMLLHDKLNKYLLIEIDEDDNLPKNICIQCCTKLQTVCEFIDKVKKAQDKLINHCGVIKSITNERQFSSQIETEQETEDDNVNTLKDSTMEVSVDPMIVLQNSDETLSPFFENGEDNVEGVMHLNGIDGEDVTIKLIKRVGIVKDKTESTGKQFYCVICKRGFVSELSLKNHSWTHINDKTVKKYNCSSCLEGFDFKSDLITHFKKHRTNGMCRICGRNFRSEKNLSTHMAAHMSKGNKYTCKICQRSYNTMSNLKTHSITHSNERPYKCHLCKKSFKRNQDLKFHINQHTGAKPYKCPFCEKSFASSGNCYSHRHRMHPGRQIEGKAPKQESVPLVTNETRASDLQLATFKSPMTSIKGIFKYQCQQCDHSFMKRDNYLYHMYQHTGEKPFQCTHCNETFVTRKGLLLHYDKKHPGRDRPLALFTRNALLQ</sequence>
<evidence type="ECO:0000259" key="9">
    <source>
        <dbReference type="PROSITE" id="PS51915"/>
    </source>
</evidence>
<dbReference type="PROSITE" id="PS51915">
    <property type="entry name" value="ZAD"/>
    <property type="match status" value="1"/>
</dbReference>
<dbReference type="InterPro" id="IPR013087">
    <property type="entry name" value="Znf_C2H2_type"/>
</dbReference>
<dbReference type="PROSITE" id="PS50157">
    <property type="entry name" value="ZINC_FINGER_C2H2_2"/>
    <property type="match status" value="8"/>
</dbReference>
<dbReference type="PANTHER" id="PTHR24393">
    <property type="entry name" value="ZINC FINGER PROTEIN"/>
    <property type="match status" value="1"/>
</dbReference>
<feature type="binding site" evidence="7">
    <location>
        <position position="16"/>
    </location>
    <ligand>
        <name>Zn(2+)</name>
        <dbReference type="ChEBI" id="CHEBI:29105"/>
    </ligand>
</feature>
<evidence type="ECO:0000259" key="8">
    <source>
        <dbReference type="PROSITE" id="PS50157"/>
    </source>
</evidence>
<keyword evidence="4 7" id="KW-0862">Zinc</keyword>
<dbReference type="GO" id="GO:0000978">
    <property type="term" value="F:RNA polymerase II cis-regulatory region sequence-specific DNA binding"/>
    <property type="evidence" value="ECO:0007669"/>
    <property type="project" value="TreeGrafter"/>
</dbReference>
<dbReference type="Proteomes" id="UP000053268">
    <property type="component" value="Unassembled WGS sequence"/>
</dbReference>
<organism evidence="10 11">
    <name type="scientific">Papilio xuthus</name>
    <name type="common">Asian swallowtail butterfly</name>
    <dbReference type="NCBI Taxonomy" id="66420"/>
    <lineage>
        <taxon>Eukaryota</taxon>
        <taxon>Metazoa</taxon>
        <taxon>Ecdysozoa</taxon>
        <taxon>Arthropoda</taxon>
        <taxon>Hexapoda</taxon>
        <taxon>Insecta</taxon>
        <taxon>Pterygota</taxon>
        <taxon>Neoptera</taxon>
        <taxon>Endopterygota</taxon>
        <taxon>Lepidoptera</taxon>
        <taxon>Glossata</taxon>
        <taxon>Ditrysia</taxon>
        <taxon>Papilionoidea</taxon>
        <taxon>Papilionidae</taxon>
        <taxon>Papilioninae</taxon>
        <taxon>Papilio</taxon>
    </lineage>
</organism>
<dbReference type="InterPro" id="IPR036236">
    <property type="entry name" value="Znf_C2H2_sf"/>
</dbReference>
<feature type="binding site" evidence="7">
    <location>
        <position position="62"/>
    </location>
    <ligand>
        <name>Zn(2+)</name>
        <dbReference type="ChEBI" id="CHEBI:29105"/>
    </ligand>
</feature>
<dbReference type="PANTHER" id="PTHR24393:SF34">
    <property type="entry name" value="PR_SET DOMAIN 13"/>
    <property type="match status" value="1"/>
</dbReference>
<feature type="domain" description="C2H2-type" evidence="8">
    <location>
        <begin position="328"/>
        <end position="356"/>
    </location>
</feature>
<keyword evidence="1 7" id="KW-0479">Metal-binding</keyword>